<feature type="signal peptide" evidence="1">
    <location>
        <begin position="1"/>
        <end position="28"/>
    </location>
</feature>
<proteinExistence type="predicted"/>
<reference evidence="2" key="1">
    <citation type="journal article" date="2023" name="Science">
        <title>Genome structures resolve the early diversification of teleost fishes.</title>
        <authorList>
            <person name="Parey E."/>
            <person name="Louis A."/>
            <person name="Montfort J."/>
            <person name="Bouchez O."/>
            <person name="Roques C."/>
            <person name="Iampietro C."/>
            <person name="Lluch J."/>
            <person name="Castinel A."/>
            <person name="Donnadieu C."/>
            <person name="Desvignes T."/>
            <person name="Floi Bucao C."/>
            <person name="Jouanno E."/>
            <person name="Wen M."/>
            <person name="Mejri S."/>
            <person name="Dirks R."/>
            <person name="Jansen H."/>
            <person name="Henkel C."/>
            <person name="Chen W.J."/>
            <person name="Zahm M."/>
            <person name="Cabau C."/>
            <person name="Klopp C."/>
            <person name="Thompson A.W."/>
            <person name="Robinson-Rechavi M."/>
            <person name="Braasch I."/>
            <person name="Lecointre G."/>
            <person name="Bobe J."/>
            <person name="Postlethwait J.H."/>
            <person name="Berthelot C."/>
            <person name="Roest Crollius H."/>
            <person name="Guiguen Y."/>
        </authorList>
    </citation>
    <scope>NUCLEOTIDE SEQUENCE</scope>
    <source>
        <strain evidence="2">WJC10195</strain>
    </source>
</reference>
<name>A0A9Q1FAG2_SYNKA</name>
<keyword evidence="3" id="KW-1185">Reference proteome</keyword>
<protein>
    <recommendedName>
        <fullName evidence="4">Secreted protein</fullName>
    </recommendedName>
</protein>
<evidence type="ECO:0000256" key="1">
    <source>
        <dbReference type="SAM" id="SignalP"/>
    </source>
</evidence>
<sequence>MMPGECRGIISLCLPSLGVLLLLDEAEMSEEGEMSHPSPCSCWPPLACPAPPAVRKSLRCRVSQISVAMVR</sequence>
<evidence type="ECO:0000313" key="2">
    <source>
        <dbReference type="EMBL" id="KAJ8354051.1"/>
    </source>
</evidence>
<accession>A0A9Q1FAG2</accession>
<dbReference type="EMBL" id="JAINUF010000007">
    <property type="protein sequence ID" value="KAJ8354051.1"/>
    <property type="molecule type" value="Genomic_DNA"/>
</dbReference>
<organism evidence="2 3">
    <name type="scientific">Synaphobranchus kaupii</name>
    <name type="common">Kaup's arrowtooth eel</name>
    <dbReference type="NCBI Taxonomy" id="118154"/>
    <lineage>
        <taxon>Eukaryota</taxon>
        <taxon>Metazoa</taxon>
        <taxon>Chordata</taxon>
        <taxon>Craniata</taxon>
        <taxon>Vertebrata</taxon>
        <taxon>Euteleostomi</taxon>
        <taxon>Actinopterygii</taxon>
        <taxon>Neopterygii</taxon>
        <taxon>Teleostei</taxon>
        <taxon>Anguilliformes</taxon>
        <taxon>Synaphobranchidae</taxon>
        <taxon>Synaphobranchus</taxon>
    </lineage>
</organism>
<feature type="chain" id="PRO_5040426419" description="Secreted protein" evidence="1">
    <location>
        <begin position="29"/>
        <end position="71"/>
    </location>
</feature>
<dbReference type="AlphaFoldDB" id="A0A9Q1FAG2"/>
<gene>
    <name evidence="2" type="ORF">SKAU_G00216180</name>
</gene>
<keyword evidence="1" id="KW-0732">Signal</keyword>
<comment type="caution">
    <text evidence="2">The sequence shown here is derived from an EMBL/GenBank/DDBJ whole genome shotgun (WGS) entry which is preliminary data.</text>
</comment>
<evidence type="ECO:0008006" key="4">
    <source>
        <dbReference type="Google" id="ProtNLM"/>
    </source>
</evidence>
<evidence type="ECO:0000313" key="3">
    <source>
        <dbReference type="Proteomes" id="UP001152622"/>
    </source>
</evidence>
<dbReference type="Proteomes" id="UP001152622">
    <property type="component" value="Chromosome 7"/>
</dbReference>